<protein>
    <submittedName>
        <fullName evidence="1">Uncharacterized protein</fullName>
    </submittedName>
</protein>
<comment type="caution">
    <text evidence="1">The sequence shown here is derived from an EMBL/GenBank/DDBJ whole genome shotgun (WGS) entry which is preliminary data.</text>
</comment>
<gene>
    <name evidence="1" type="ORF">LKD40_16620</name>
</gene>
<dbReference type="Proteomes" id="UP001198612">
    <property type="component" value="Unassembled WGS sequence"/>
</dbReference>
<reference evidence="1 2" key="1">
    <citation type="submission" date="2021-10" db="EMBL/GenBank/DDBJ databases">
        <title>Anaerobic single-cell dispensing facilitates the cultivation of human gut bacteria.</title>
        <authorList>
            <person name="Afrizal A."/>
        </authorList>
    </citation>
    <scope>NUCLEOTIDE SEQUENCE [LARGE SCALE GENOMIC DNA]</scope>
    <source>
        <strain evidence="1 2">CLA-AA-H217</strain>
    </source>
</reference>
<dbReference type="EMBL" id="JAJEQQ010000060">
    <property type="protein sequence ID" value="MCC2229381.1"/>
    <property type="molecule type" value="Genomic_DNA"/>
</dbReference>
<name>A0AAW4WBG8_9FIRM</name>
<dbReference type="AlphaFoldDB" id="A0AAW4WBG8"/>
<proteinExistence type="predicted"/>
<feature type="non-terminal residue" evidence="1">
    <location>
        <position position="1"/>
    </location>
</feature>
<organism evidence="1 2">
    <name type="scientific">Blautia fusiformis</name>
    <dbReference type="NCBI Taxonomy" id="2881264"/>
    <lineage>
        <taxon>Bacteria</taxon>
        <taxon>Bacillati</taxon>
        <taxon>Bacillota</taxon>
        <taxon>Clostridia</taxon>
        <taxon>Lachnospirales</taxon>
        <taxon>Lachnospiraceae</taxon>
        <taxon>Blautia</taxon>
    </lineage>
</organism>
<keyword evidence="2" id="KW-1185">Reference proteome</keyword>
<evidence type="ECO:0000313" key="2">
    <source>
        <dbReference type="Proteomes" id="UP001198612"/>
    </source>
</evidence>
<dbReference type="RefSeq" id="WP_227589197.1">
    <property type="nucleotide sequence ID" value="NZ_JAJEQQ010000060.1"/>
</dbReference>
<evidence type="ECO:0000313" key="1">
    <source>
        <dbReference type="EMBL" id="MCC2229381.1"/>
    </source>
</evidence>
<sequence>FWINEMSREEKKKDIRFTFVIQVDEINDYLQETFYESGGIFMDKHRSRLPVLYVRKHDILKVKWADDNSRYMNINKEMRKELKKIYDDSEIESINS</sequence>
<accession>A0AAW4WBG8</accession>